<dbReference type="AlphaFoldDB" id="A0A7N2N6G3"/>
<sequence length="180" mass="20676">MIFAIITSLLSIGALPHVLMADDVLNGLEKKKLTADEEEIIEITNEGRMEEIERCNLSLIGKFLTCKAFNKMAAKNTIRRAWGLENKLHILEVGPNLFQFKFNNEFDLSRILRGGPWTFDNQLLMLKRWQKGMTAANIKWDTASIWVQIWEAPFDMISSVVAIRIGSRLGVVEEVEKRRR</sequence>
<feature type="signal peptide" evidence="1">
    <location>
        <begin position="1"/>
        <end position="21"/>
    </location>
</feature>
<name>A0A7N2N6G3_QUELO</name>
<dbReference type="EnsemblPlants" id="QL12p040656:mrna">
    <property type="protein sequence ID" value="QL12p040656:mrna"/>
    <property type="gene ID" value="QL12p040656"/>
</dbReference>
<keyword evidence="1" id="KW-0732">Signal</keyword>
<proteinExistence type="predicted"/>
<reference evidence="3" key="2">
    <citation type="submission" date="2021-01" db="UniProtKB">
        <authorList>
            <consortium name="EnsemblPlants"/>
        </authorList>
    </citation>
    <scope>IDENTIFICATION</scope>
</reference>
<protein>
    <recommendedName>
        <fullName evidence="2">DUF4283 domain-containing protein</fullName>
    </recommendedName>
</protein>
<evidence type="ECO:0000313" key="4">
    <source>
        <dbReference type="Proteomes" id="UP000594261"/>
    </source>
</evidence>
<dbReference type="PANTHER" id="PTHR31286">
    <property type="entry name" value="GLYCINE-RICH CELL WALL STRUCTURAL PROTEIN 1.8-LIKE"/>
    <property type="match status" value="1"/>
</dbReference>
<feature type="domain" description="DUF4283" evidence="2">
    <location>
        <begin position="52"/>
        <end position="133"/>
    </location>
</feature>
<accession>A0A7N2N6G3</accession>
<evidence type="ECO:0000259" key="2">
    <source>
        <dbReference type="Pfam" id="PF14111"/>
    </source>
</evidence>
<dbReference type="Proteomes" id="UP000594261">
    <property type="component" value="Chromosome 12"/>
</dbReference>
<evidence type="ECO:0000256" key="1">
    <source>
        <dbReference type="SAM" id="SignalP"/>
    </source>
</evidence>
<keyword evidence="4" id="KW-1185">Reference proteome</keyword>
<dbReference type="Pfam" id="PF14111">
    <property type="entry name" value="DUF4283"/>
    <property type="match status" value="1"/>
</dbReference>
<dbReference type="PANTHER" id="PTHR31286:SF167">
    <property type="entry name" value="OS09G0268800 PROTEIN"/>
    <property type="match status" value="1"/>
</dbReference>
<dbReference type="OMA" id="WIPFKNA"/>
<feature type="chain" id="PRO_5029471055" description="DUF4283 domain-containing protein" evidence="1">
    <location>
        <begin position="22"/>
        <end position="180"/>
    </location>
</feature>
<dbReference type="InterPro" id="IPR040256">
    <property type="entry name" value="At4g02000-like"/>
</dbReference>
<organism evidence="3 4">
    <name type="scientific">Quercus lobata</name>
    <name type="common">Valley oak</name>
    <dbReference type="NCBI Taxonomy" id="97700"/>
    <lineage>
        <taxon>Eukaryota</taxon>
        <taxon>Viridiplantae</taxon>
        <taxon>Streptophyta</taxon>
        <taxon>Embryophyta</taxon>
        <taxon>Tracheophyta</taxon>
        <taxon>Spermatophyta</taxon>
        <taxon>Magnoliopsida</taxon>
        <taxon>eudicotyledons</taxon>
        <taxon>Gunneridae</taxon>
        <taxon>Pentapetalae</taxon>
        <taxon>rosids</taxon>
        <taxon>fabids</taxon>
        <taxon>Fagales</taxon>
        <taxon>Fagaceae</taxon>
        <taxon>Quercus</taxon>
    </lineage>
</organism>
<dbReference type="Gramene" id="QL12p040656:mrna">
    <property type="protein sequence ID" value="QL12p040656:mrna"/>
    <property type="gene ID" value="QL12p040656"/>
</dbReference>
<dbReference type="InParanoid" id="A0A7N2N6G3"/>
<dbReference type="EMBL" id="LRBV02000012">
    <property type="status" value="NOT_ANNOTATED_CDS"/>
    <property type="molecule type" value="Genomic_DNA"/>
</dbReference>
<reference evidence="3 4" key="1">
    <citation type="journal article" date="2016" name="G3 (Bethesda)">
        <title>First Draft Assembly and Annotation of the Genome of a California Endemic Oak Quercus lobata Nee (Fagaceae).</title>
        <authorList>
            <person name="Sork V.L."/>
            <person name="Fitz-Gibbon S.T."/>
            <person name="Puiu D."/>
            <person name="Crepeau M."/>
            <person name="Gugger P.F."/>
            <person name="Sherman R."/>
            <person name="Stevens K."/>
            <person name="Langley C.H."/>
            <person name="Pellegrini M."/>
            <person name="Salzberg S.L."/>
        </authorList>
    </citation>
    <scope>NUCLEOTIDE SEQUENCE [LARGE SCALE GENOMIC DNA]</scope>
    <source>
        <strain evidence="3 4">cv. SW786</strain>
    </source>
</reference>
<evidence type="ECO:0000313" key="3">
    <source>
        <dbReference type="EnsemblPlants" id="QL12p040656:mrna"/>
    </source>
</evidence>
<dbReference type="InterPro" id="IPR025558">
    <property type="entry name" value="DUF4283"/>
</dbReference>